<dbReference type="InterPro" id="IPR018692">
    <property type="entry name" value="DUF2189"/>
</dbReference>
<feature type="transmembrane region" description="Helical" evidence="1">
    <location>
        <begin position="65"/>
        <end position="87"/>
    </location>
</feature>
<reference evidence="2 3" key="1">
    <citation type="submission" date="2020-01" db="EMBL/GenBank/DDBJ databases">
        <title>Sphingomonas sp. strain CSW-10.</title>
        <authorList>
            <person name="Chen W.-M."/>
        </authorList>
    </citation>
    <scope>NUCLEOTIDE SEQUENCE [LARGE SCALE GENOMIC DNA]</scope>
    <source>
        <strain evidence="2 3">CSW-10</strain>
    </source>
</reference>
<dbReference type="RefSeq" id="WP_169943608.1">
    <property type="nucleotide sequence ID" value="NZ_CP053015.1"/>
</dbReference>
<evidence type="ECO:0000313" key="3">
    <source>
        <dbReference type="Proteomes" id="UP000503018"/>
    </source>
</evidence>
<name>A0A6M4AWN3_9SPHN</name>
<evidence type="ECO:0000313" key="2">
    <source>
        <dbReference type="EMBL" id="QJQ31391.1"/>
    </source>
</evidence>
<keyword evidence="1" id="KW-0812">Transmembrane</keyword>
<keyword evidence="1" id="KW-1133">Transmembrane helix</keyword>
<dbReference type="Pfam" id="PF09955">
    <property type="entry name" value="DUF2189"/>
    <property type="match status" value="1"/>
</dbReference>
<keyword evidence="1" id="KW-0472">Membrane</keyword>
<keyword evidence="3" id="KW-1185">Reference proteome</keyword>
<protein>
    <submittedName>
        <fullName evidence="2">DUF2189 domain-containing protein</fullName>
    </submittedName>
</protein>
<accession>A0A6M4AWN3</accession>
<dbReference type="Proteomes" id="UP000503018">
    <property type="component" value="Chromosome"/>
</dbReference>
<sequence length="260" mass="27952">MGTNTTSGLPRLAIAQDLGWADIRMALARGWRDFAAHPLFGLFFGGIYVLGGLLLLYGLSNVGRGWWLIPIIAGFPLFAPFSAVGLYEVSRRRELGEPMHWRAVLGALKGRGDEQLVLMGGIIFVAFSFWMIIAHGIFAIFVGESGIGFDGSGLALSWDMIAMLLVGGAVGGLFALGLFAITVVSLPMLVDRDVDFISAMIASMSVFGSNKPVMIGWALFIATTLCLAMAPLFFGLFVILPVLGHATWHLYRRAVADLPG</sequence>
<proteinExistence type="predicted"/>
<evidence type="ECO:0000256" key="1">
    <source>
        <dbReference type="SAM" id="Phobius"/>
    </source>
</evidence>
<gene>
    <name evidence="2" type="ORF">GV829_02120</name>
</gene>
<dbReference type="AlphaFoldDB" id="A0A6M4AWN3"/>
<organism evidence="2 3">
    <name type="scientific">Sphingomonas lacunae</name>
    <dbReference type="NCBI Taxonomy" id="2698828"/>
    <lineage>
        <taxon>Bacteria</taxon>
        <taxon>Pseudomonadati</taxon>
        <taxon>Pseudomonadota</taxon>
        <taxon>Alphaproteobacteria</taxon>
        <taxon>Sphingomonadales</taxon>
        <taxon>Sphingomonadaceae</taxon>
        <taxon>Sphingomonas</taxon>
    </lineage>
</organism>
<dbReference type="KEGG" id="slan:GV829_02120"/>
<feature type="transmembrane region" description="Helical" evidence="1">
    <location>
        <begin position="34"/>
        <end position="59"/>
    </location>
</feature>
<feature type="transmembrane region" description="Helical" evidence="1">
    <location>
        <begin position="116"/>
        <end position="141"/>
    </location>
</feature>
<feature type="transmembrane region" description="Helical" evidence="1">
    <location>
        <begin position="215"/>
        <end position="243"/>
    </location>
</feature>
<feature type="transmembrane region" description="Helical" evidence="1">
    <location>
        <begin position="161"/>
        <end position="186"/>
    </location>
</feature>
<dbReference type="EMBL" id="CP053015">
    <property type="protein sequence ID" value="QJQ31391.1"/>
    <property type="molecule type" value="Genomic_DNA"/>
</dbReference>